<reference evidence="2 3" key="1">
    <citation type="submission" date="2020-08" db="EMBL/GenBank/DDBJ databases">
        <title>Genomic Encyclopedia of Type Strains, Phase IV (KMG-IV): sequencing the most valuable type-strain genomes for metagenomic binning, comparative biology and taxonomic classification.</title>
        <authorList>
            <person name="Goeker M."/>
        </authorList>
    </citation>
    <scope>NUCLEOTIDE SEQUENCE [LARGE SCALE GENOMIC DNA]</scope>
    <source>
        <strain evidence="2 3">DSM 103725</strain>
    </source>
</reference>
<protein>
    <submittedName>
        <fullName evidence="2">Uncharacterized protein</fullName>
    </submittedName>
</protein>
<name>A0A7X0H3N4_9BACT</name>
<feature type="transmembrane region" description="Helical" evidence="1">
    <location>
        <begin position="133"/>
        <end position="159"/>
    </location>
</feature>
<gene>
    <name evidence="2" type="ORF">HNQ40_000503</name>
</gene>
<dbReference type="Proteomes" id="UP000541810">
    <property type="component" value="Unassembled WGS sequence"/>
</dbReference>
<evidence type="ECO:0000313" key="2">
    <source>
        <dbReference type="EMBL" id="MBB6428697.1"/>
    </source>
</evidence>
<keyword evidence="1" id="KW-0472">Membrane</keyword>
<keyword evidence="1" id="KW-0812">Transmembrane</keyword>
<keyword evidence="1" id="KW-1133">Transmembrane helix</keyword>
<feature type="transmembrane region" description="Helical" evidence="1">
    <location>
        <begin position="179"/>
        <end position="195"/>
    </location>
</feature>
<accession>A0A7X0H3N4</accession>
<evidence type="ECO:0000313" key="3">
    <source>
        <dbReference type="Proteomes" id="UP000541810"/>
    </source>
</evidence>
<feature type="transmembrane region" description="Helical" evidence="1">
    <location>
        <begin position="97"/>
        <end position="121"/>
    </location>
</feature>
<comment type="caution">
    <text evidence="2">The sequence shown here is derived from an EMBL/GenBank/DDBJ whole genome shotgun (WGS) entry which is preliminary data.</text>
</comment>
<evidence type="ECO:0000256" key="1">
    <source>
        <dbReference type="SAM" id="Phobius"/>
    </source>
</evidence>
<sequence>MFGLPFDSVCPECGQAIADSLPEHRNGPAWQNSLTARSWLDTAWSIFARPGMTYRLMRLDGSAMPARLFLLSMAVLVGVGWGVFCLLLVGYSGLMSWGAGMVAAKTVLIMTYIETIGVTFFSHRRGWRVPFDLAERVTCYASVGWLVAAVVLAPLLSWYEAGGFQYWVIKIVGHWEPEYRWFLAALGFGAAVLFFETRVWSGVRQVRFGNRPSGHPHA</sequence>
<organism evidence="2 3">
    <name type="scientific">Algisphaera agarilytica</name>
    <dbReference type="NCBI Taxonomy" id="1385975"/>
    <lineage>
        <taxon>Bacteria</taxon>
        <taxon>Pseudomonadati</taxon>
        <taxon>Planctomycetota</taxon>
        <taxon>Phycisphaerae</taxon>
        <taxon>Phycisphaerales</taxon>
        <taxon>Phycisphaeraceae</taxon>
        <taxon>Algisphaera</taxon>
    </lineage>
</organism>
<dbReference type="RefSeq" id="WP_184676066.1">
    <property type="nucleotide sequence ID" value="NZ_JACHGY010000001.1"/>
</dbReference>
<dbReference type="EMBL" id="JACHGY010000001">
    <property type="protein sequence ID" value="MBB6428697.1"/>
    <property type="molecule type" value="Genomic_DNA"/>
</dbReference>
<dbReference type="AlphaFoldDB" id="A0A7X0H3N4"/>
<keyword evidence="3" id="KW-1185">Reference proteome</keyword>
<proteinExistence type="predicted"/>
<feature type="transmembrane region" description="Helical" evidence="1">
    <location>
        <begin position="68"/>
        <end position="91"/>
    </location>
</feature>